<proteinExistence type="predicted"/>
<evidence type="ECO:0000256" key="1">
    <source>
        <dbReference type="SAM" id="MobiDB-lite"/>
    </source>
</evidence>
<feature type="compositionally biased region" description="Polar residues" evidence="1">
    <location>
        <begin position="1"/>
        <end position="13"/>
    </location>
</feature>
<accession>A0A8S3VHJ0</accession>
<dbReference type="AlphaFoldDB" id="A0A8S3VHJ0"/>
<reference evidence="2" key="1">
    <citation type="submission" date="2021-03" db="EMBL/GenBank/DDBJ databases">
        <authorList>
            <person name="Bekaert M."/>
        </authorList>
    </citation>
    <scope>NUCLEOTIDE SEQUENCE</scope>
</reference>
<evidence type="ECO:0000313" key="3">
    <source>
        <dbReference type="Proteomes" id="UP000683360"/>
    </source>
</evidence>
<dbReference type="Proteomes" id="UP000683360">
    <property type="component" value="Unassembled WGS sequence"/>
</dbReference>
<protein>
    <submittedName>
        <fullName evidence="2">Uncharacterized protein</fullName>
    </submittedName>
</protein>
<organism evidence="2 3">
    <name type="scientific">Mytilus edulis</name>
    <name type="common">Blue mussel</name>
    <dbReference type="NCBI Taxonomy" id="6550"/>
    <lineage>
        <taxon>Eukaryota</taxon>
        <taxon>Metazoa</taxon>
        <taxon>Spiralia</taxon>
        <taxon>Lophotrochozoa</taxon>
        <taxon>Mollusca</taxon>
        <taxon>Bivalvia</taxon>
        <taxon>Autobranchia</taxon>
        <taxon>Pteriomorphia</taxon>
        <taxon>Mytilida</taxon>
        <taxon>Mytiloidea</taxon>
        <taxon>Mytilidae</taxon>
        <taxon>Mytilinae</taxon>
        <taxon>Mytilus</taxon>
    </lineage>
</organism>
<dbReference type="EMBL" id="CAJPWZ010003139">
    <property type="protein sequence ID" value="CAG2253041.1"/>
    <property type="molecule type" value="Genomic_DNA"/>
</dbReference>
<keyword evidence="3" id="KW-1185">Reference proteome</keyword>
<comment type="caution">
    <text evidence="2">The sequence shown here is derived from an EMBL/GenBank/DDBJ whole genome shotgun (WGS) entry which is preliminary data.</text>
</comment>
<name>A0A8S3VHJ0_MYTED</name>
<feature type="region of interest" description="Disordered" evidence="1">
    <location>
        <begin position="1"/>
        <end position="85"/>
    </location>
</feature>
<gene>
    <name evidence="2" type="ORF">MEDL_64651</name>
</gene>
<feature type="compositionally biased region" description="Basic and acidic residues" evidence="1">
    <location>
        <begin position="39"/>
        <end position="52"/>
    </location>
</feature>
<sequence>MSPSLQASRSAVENTKRKRSDFDDDFDIPLEMLEQMEMYGKRQRTDVQDGRRKQSLSAGPEDYSKDRQVPGFSPKPLKSQSVHTNQRTRIQEYLSGDTSIDTNVIPKSTFKTPYKPSSVPTEDITTVYRKMITDQQKRIPLQPKMSNNIKVENQSGIRKEMSVQGLKSKV</sequence>
<evidence type="ECO:0000313" key="2">
    <source>
        <dbReference type="EMBL" id="CAG2253041.1"/>
    </source>
</evidence>